<sequence length="144" mass="14728">MASIDVQQQPVAVGRRRYAVLFGAAVVAAGLNYLVARGAVALGANAGFAPLTAPVFVPLTLLGTAAGYAGWTLVRRRSAAALKVVVPLVLVLSMIPDLLLLATKFIPDASGTAVAGLMLMHLVVTAVAVPAYQFTSQVSGPKTS</sequence>
<evidence type="ECO:0000313" key="2">
    <source>
        <dbReference type="EMBL" id="GAA1563195.1"/>
    </source>
</evidence>
<feature type="transmembrane region" description="Helical" evidence="1">
    <location>
        <begin position="113"/>
        <end position="132"/>
    </location>
</feature>
<protein>
    <recommendedName>
        <fullName evidence="4">Secreted protein with PEP-CTERM sorting signal</fullName>
    </recommendedName>
</protein>
<evidence type="ECO:0000256" key="1">
    <source>
        <dbReference type="SAM" id="Phobius"/>
    </source>
</evidence>
<dbReference type="RefSeq" id="WP_344187080.1">
    <property type="nucleotide sequence ID" value="NZ_BAAAND010000001.1"/>
</dbReference>
<keyword evidence="1" id="KW-0812">Transmembrane</keyword>
<comment type="caution">
    <text evidence="2">The sequence shown here is derived from an EMBL/GenBank/DDBJ whole genome shotgun (WGS) entry which is preliminary data.</text>
</comment>
<keyword evidence="1" id="KW-0472">Membrane</keyword>
<proteinExistence type="predicted"/>
<keyword evidence="1" id="KW-1133">Transmembrane helix</keyword>
<gene>
    <name evidence="2" type="ORF">GCM10009742_00350</name>
</gene>
<evidence type="ECO:0000313" key="3">
    <source>
        <dbReference type="Proteomes" id="UP001500190"/>
    </source>
</evidence>
<dbReference type="Pfam" id="PF19545">
    <property type="entry name" value="DUF6069"/>
    <property type="match status" value="1"/>
</dbReference>
<accession>A0ABN2CVK4</accession>
<evidence type="ECO:0008006" key="4">
    <source>
        <dbReference type="Google" id="ProtNLM"/>
    </source>
</evidence>
<feature type="transmembrane region" description="Helical" evidence="1">
    <location>
        <begin position="18"/>
        <end position="35"/>
    </location>
</feature>
<dbReference type="InterPro" id="IPR045713">
    <property type="entry name" value="DUF6069"/>
</dbReference>
<organism evidence="2 3">
    <name type="scientific">Kribbella karoonensis</name>
    <dbReference type="NCBI Taxonomy" id="324851"/>
    <lineage>
        <taxon>Bacteria</taxon>
        <taxon>Bacillati</taxon>
        <taxon>Actinomycetota</taxon>
        <taxon>Actinomycetes</taxon>
        <taxon>Propionibacteriales</taxon>
        <taxon>Kribbellaceae</taxon>
        <taxon>Kribbella</taxon>
    </lineage>
</organism>
<feature type="transmembrane region" description="Helical" evidence="1">
    <location>
        <begin position="81"/>
        <end position="101"/>
    </location>
</feature>
<keyword evidence="3" id="KW-1185">Reference proteome</keyword>
<name>A0ABN2CVK4_9ACTN</name>
<feature type="transmembrane region" description="Helical" evidence="1">
    <location>
        <begin position="55"/>
        <end position="74"/>
    </location>
</feature>
<reference evidence="2 3" key="1">
    <citation type="journal article" date="2019" name="Int. J. Syst. Evol. Microbiol.">
        <title>The Global Catalogue of Microorganisms (GCM) 10K type strain sequencing project: providing services to taxonomists for standard genome sequencing and annotation.</title>
        <authorList>
            <consortium name="The Broad Institute Genomics Platform"/>
            <consortium name="The Broad Institute Genome Sequencing Center for Infectious Disease"/>
            <person name="Wu L."/>
            <person name="Ma J."/>
        </authorList>
    </citation>
    <scope>NUCLEOTIDE SEQUENCE [LARGE SCALE GENOMIC DNA]</scope>
    <source>
        <strain evidence="2 3">JCM 14304</strain>
    </source>
</reference>
<dbReference type="EMBL" id="BAAAND010000001">
    <property type="protein sequence ID" value="GAA1563195.1"/>
    <property type="molecule type" value="Genomic_DNA"/>
</dbReference>
<dbReference type="Proteomes" id="UP001500190">
    <property type="component" value="Unassembled WGS sequence"/>
</dbReference>